<proteinExistence type="predicted"/>
<evidence type="ECO:0000256" key="2">
    <source>
        <dbReference type="SAM" id="MobiDB-lite"/>
    </source>
</evidence>
<reference evidence="3 4" key="1">
    <citation type="journal article" date="2021" name="Elife">
        <title>Chloroplast acquisition without the gene transfer in kleptoplastic sea slugs, Plakobranchus ocellatus.</title>
        <authorList>
            <person name="Maeda T."/>
            <person name="Takahashi S."/>
            <person name="Yoshida T."/>
            <person name="Shimamura S."/>
            <person name="Takaki Y."/>
            <person name="Nagai Y."/>
            <person name="Toyoda A."/>
            <person name="Suzuki Y."/>
            <person name="Arimoto A."/>
            <person name="Ishii H."/>
            <person name="Satoh N."/>
            <person name="Nishiyama T."/>
            <person name="Hasebe M."/>
            <person name="Maruyama T."/>
            <person name="Minagawa J."/>
            <person name="Obokata J."/>
            <person name="Shigenobu S."/>
        </authorList>
    </citation>
    <scope>NUCLEOTIDE SEQUENCE [LARGE SCALE GENOMIC DNA]</scope>
</reference>
<protein>
    <recommendedName>
        <fullName evidence="5">MATH domain-containing protein</fullName>
    </recommendedName>
</protein>
<feature type="region of interest" description="Disordered" evidence="2">
    <location>
        <begin position="163"/>
        <end position="186"/>
    </location>
</feature>
<feature type="compositionally biased region" description="Low complexity" evidence="2">
    <location>
        <begin position="20"/>
        <end position="39"/>
    </location>
</feature>
<keyword evidence="4" id="KW-1185">Reference proteome</keyword>
<keyword evidence="1" id="KW-0175">Coiled coil</keyword>
<dbReference type="EMBL" id="BMAT01001355">
    <property type="protein sequence ID" value="GFR83747.1"/>
    <property type="molecule type" value="Genomic_DNA"/>
</dbReference>
<evidence type="ECO:0000313" key="3">
    <source>
        <dbReference type="EMBL" id="GFR83747.1"/>
    </source>
</evidence>
<feature type="region of interest" description="Disordered" evidence="2">
    <location>
        <begin position="20"/>
        <end position="51"/>
    </location>
</feature>
<name>A0AAV4GEA9_9GAST</name>
<feature type="coiled-coil region" evidence="1">
    <location>
        <begin position="545"/>
        <end position="572"/>
    </location>
</feature>
<sequence length="851" mass="96113">MFSHLPGKLNAYVEDDESILPSNPSSLYNSNSDSANDSNQKQGEDSAWQNDDHCDVQKTRGLHRMLTSLETRFSVLETMAVNVQELLERVLNNSTTQSNLNVNEGEVRCQGLSSVYCSYCKIHENEEQREGQQQDEHRQYLEKQSLRHELTPSFQQSKIKYSPSMVQSNSPGTEQSVHQQKQGEGVEENLYKQRQLGNGVFLGASMLSSGNVTVMKSTLEAFNTDSVLTVVDKECMRRGDEKLDTILNPDRTAKSPRGKQELAKYDQGDMTRVTKPLLDGHNDLNSCQPPRKHTNVKNKLFKCPRTDGLGSGDGASHSSDTRNMRQASNLVASKNIPGHDQCHIQCLEHSISTEAKIEDVSRRLDQLVNLVQNFQNDQHDCRMNDNTELKTVISSSWTRQSDSDEQQNVIPDEVLAKLKESIQIGIDASLRMQSIWTVAQLSNMQDSFTKTIQDLLQSHPVVSTDQILNNAEGTKQQNQFENLQSELLVLKKILEQKFEDVEKSFETCHNKTEGLVETFRAEIASMRESAATDRRDLALKVDGLSQGLASNVAAMQEKLNQLDARITVTREDINTSLEKSKGKNTQDFNAIYSSLATKLDDSSSKICKEIKNDLNGLNRESFERVFSIGDHLENKVWDTLEILAGRLDKTKLEVFSMVEKESQLMRDVLNRPSTDGPQKNFVFDFYVDNFMQRMRAAVGTGVNARFMAVDGVIPAVDTCVHSFPWYIPYPVDTSFKGFVKFTERSEVEAYLLLGRSPEELGLLPRKGMLNCCVVVRDNFRGRALHTIRDIEDQSVQGDTGGWTAWEEGSFRKNKKNCQFIGKLACREILDLDLHKAFSDGAVLFRYYISIE</sequence>
<evidence type="ECO:0008006" key="5">
    <source>
        <dbReference type="Google" id="ProtNLM"/>
    </source>
</evidence>
<dbReference type="Proteomes" id="UP000762676">
    <property type="component" value="Unassembled WGS sequence"/>
</dbReference>
<feature type="compositionally biased region" description="Polar residues" evidence="2">
    <location>
        <begin position="163"/>
        <end position="182"/>
    </location>
</feature>
<organism evidence="3 4">
    <name type="scientific">Elysia marginata</name>
    <dbReference type="NCBI Taxonomy" id="1093978"/>
    <lineage>
        <taxon>Eukaryota</taxon>
        <taxon>Metazoa</taxon>
        <taxon>Spiralia</taxon>
        <taxon>Lophotrochozoa</taxon>
        <taxon>Mollusca</taxon>
        <taxon>Gastropoda</taxon>
        <taxon>Heterobranchia</taxon>
        <taxon>Euthyneura</taxon>
        <taxon>Panpulmonata</taxon>
        <taxon>Sacoglossa</taxon>
        <taxon>Placobranchoidea</taxon>
        <taxon>Plakobranchidae</taxon>
        <taxon>Elysia</taxon>
    </lineage>
</organism>
<comment type="caution">
    <text evidence="3">The sequence shown here is derived from an EMBL/GenBank/DDBJ whole genome shotgun (WGS) entry which is preliminary data.</text>
</comment>
<evidence type="ECO:0000256" key="1">
    <source>
        <dbReference type="SAM" id="Coils"/>
    </source>
</evidence>
<accession>A0AAV4GEA9</accession>
<gene>
    <name evidence="3" type="ORF">ElyMa_000655800</name>
</gene>
<dbReference type="AlphaFoldDB" id="A0AAV4GEA9"/>
<evidence type="ECO:0000313" key="4">
    <source>
        <dbReference type="Proteomes" id="UP000762676"/>
    </source>
</evidence>